<accession>A0A174BE35</accession>
<evidence type="ECO:0000259" key="8">
    <source>
        <dbReference type="PROSITE" id="PS50893"/>
    </source>
</evidence>
<comment type="subcellular location">
    <subcellularLocation>
        <location evidence="1">Cell membrane</location>
        <topology evidence="1">Multi-pass membrane protein</topology>
    </subcellularLocation>
</comment>
<dbReference type="CDD" id="cd07346">
    <property type="entry name" value="ABC_6TM_exporters"/>
    <property type="match status" value="1"/>
</dbReference>
<dbReference type="PANTHER" id="PTHR43394">
    <property type="entry name" value="ATP-DEPENDENT PERMEASE MDL1, MITOCHONDRIAL"/>
    <property type="match status" value="1"/>
</dbReference>
<keyword evidence="6 7" id="KW-0472">Membrane</keyword>
<dbReference type="PROSITE" id="PS50893">
    <property type="entry name" value="ABC_TRANSPORTER_2"/>
    <property type="match status" value="1"/>
</dbReference>
<feature type="transmembrane region" description="Helical" evidence="7">
    <location>
        <begin position="261"/>
        <end position="287"/>
    </location>
</feature>
<dbReference type="InterPro" id="IPR027417">
    <property type="entry name" value="P-loop_NTPase"/>
</dbReference>
<dbReference type="InterPro" id="IPR036640">
    <property type="entry name" value="ABC1_TM_sf"/>
</dbReference>
<dbReference type="InterPro" id="IPR003439">
    <property type="entry name" value="ABC_transporter-like_ATP-bd"/>
</dbReference>
<reference evidence="10 11" key="1">
    <citation type="submission" date="2015-09" db="EMBL/GenBank/DDBJ databases">
        <authorList>
            <consortium name="Pathogen Informatics"/>
        </authorList>
    </citation>
    <scope>NUCLEOTIDE SEQUENCE [LARGE SCALE GENOMIC DNA]</scope>
    <source>
        <strain evidence="10 11">2789STDY5608849</strain>
    </source>
</reference>
<keyword evidence="10" id="KW-0378">Hydrolase</keyword>
<proteinExistence type="predicted"/>
<dbReference type="PANTHER" id="PTHR43394:SF1">
    <property type="entry name" value="ATP-BINDING CASSETTE SUB-FAMILY B MEMBER 10, MITOCHONDRIAL"/>
    <property type="match status" value="1"/>
</dbReference>
<dbReference type="GO" id="GO:0005886">
    <property type="term" value="C:plasma membrane"/>
    <property type="evidence" value="ECO:0007669"/>
    <property type="project" value="UniProtKB-SubCell"/>
</dbReference>
<dbReference type="SMART" id="SM00382">
    <property type="entry name" value="AAA"/>
    <property type="match status" value="1"/>
</dbReference>
<organism evidence="10 11">
    <name type="scientific">Fusicatenibacter saccharivorans</name>
    <dbReference type="NCBI Taxonomy" id="1150298"/>
    <lineage>
        <taxon>Bacteria</taxon>
        <taxon>Bacillati</taxon>
        <taxon>Bacillota</taxon>
        <taxon>Clostridia</taxon>
        <taxon>Lachnospirales</taxon>
        <taxon>Lachnospiraceae</taxon>
        <taxon>Fusicatenibacter</taxon>
    </lineage>
</organism>
<dbReference type="AlphaFoldDB" id="A0A174BE35"/>
<dbReference type="GeneID" id="79856751"/>
<dbReference type="RefSeq" id="WP_055226874.1">
    <property type="nucleotide sequence ID" value="NZ_CABJFB010000001.1"/>
</dbReference>
<sequence>MKKIIENNKCLYFLKELLKYKKEIGILSISTIVSTVTVFLQPLLIKQITDIGILEKNMPQIVNGVAGLFVCVLVYLMIEVVQAKTFAEIHNSFYKNLYCNVFRKLLHLKKHYFQMKNSMEIVQMLQCDVSQVASMTDRYVVMSFSYVFRVISGLAGLMLLSPELLCIVVIVIPVKYVLVKCLAKKREKNMKMYIQVEQQFGGWLGDTINTVEEIKLWNLYELRKCEFLKQICKSLAVEMKGTMIETWNIFGDAVLEWGVTILIYLVGGYLVFVGKISIGSVFAFVSYSSYVTRPVNSLIDLRMHFASVKPSAERLYTFLNMEEERSGSKRVEKEISPILEFKNVRFQYTKDREVLKKVSFKLEPGEKVAIIGKNGSGKSTILELLLRFYEPEEGEILCNGENIKVLKLSEYRSLFSVVSQKSALFLGDIVQNIDLEGKADRQKLNEVLRKSGVKKYLQRFPEKEKTQIGDDGAFLSGGERQKLVVARALLKDAPVMLFDEASSGFDVEANEYLYKIITEEMPEKSVIFITHHYDKLEKFDKVYLVKDGFLTEVRTGKM</sequence>
<keyword evidence="3" id="KW-0547">Nucleotide-binding</keyword>
<dbReference type="InterPro" id="IPR017871">
    <property type="entry name" value="ABC_transporter-like_CS"/>
</dbReference>
<evidence type="ECO:0000256" key="1">
    <source>
        <dbReference type="ARBA" id="ARBA00004651"/>
    </source>
</evidence>
<dbReference type="SUPFAM" id="SSF90123">
    <property type="entry name" value="ABC transporter transmembrane region"/>
    <property type="match status" value="1"/>
</dbReference>
<dbReference type="InterPro" id="IPR003593">
    <property type="entry name" value="AAA+_ATPase"/>
</dbReference>
<dbReference type="GO" id="GO:0005524">
    <property type="term" value="F:ATP binding"/>
    <property type="evidence" value="ECO:0007669"/>
    <property type="project" value="UniProtKB-KW"/>
</dbReference>
<feature type="domain" description="ABC transmembrane type-1" evidence="9">
    <location>
        <begin position="26"/>
        <end position="307"/>
    </location>
</feature>
<dbReference type="Gene3D" id="3.40.50.300">
    <property type="entry name" value="P-loop containing nucleotide triphosphate hydrolases"/>
    <property type="match status" value="1"/>
</dbReference>
<name>A0A174BE35_9FIRM</name>
<feature type="domain" description="ABC transporter" evidence="8">
    <location>
        <begin position="339"/>
        <end position="558"/>
    </location>
</feature>
<feature type="transmembrane region" description="Helical" evidence="7">
    <location>
        <begin position="57"/>
        <end position="78"/>
    </location>
</feature>
<feature type="transmembrane region" description="Helical" evidence="7">
    <location>
        <begin position="164"/>
        <end position="183"/>
    </location>
</feature>
<gene>
    <name evidence="10" type="primary">msbA_3</name>
    <name evidence="10" type="ORF">ERS852406_01057</name>
</gene>
<dbReference type="Pfam" id="PF00664">
    <property type="entry name" value="ABC_membrane"/>
    <property type="match status" value="1"/>
</dbReference>
<protein>
    <submittedName>
        <fullName evidence="10">Lipid A export ATP-binding/permease protein MsbA</fullName>
        <ecNumber evidence="10">3.6.3.-</ecNumber>
    </submittedName>
</protein>
<dbReference type="PROSITE" id="PS00211">
    <property type="entry name" value="ABC_TRANSPORTER_1"/>
    <property type="match status" value="1"/>
</dbReference>
<dbReference type="GO" id="GO:0015421">
    <property type="term" value="F:ABC-type oligopeptide transporter activity"/>
    <property type="evidence" value="ECO:0007669"/>
    <property type="project" value="TreeGrafter"/>
</dbReference>
<evidence type="ECO:0000259" key="9">
    <source>
        <dbReference type="PROSITE" id="PS50929"/>
    </source>
</evidence>
<keyword evidence="4 10" id="KW-0067">ATP-binding</keyword>
<dbReference type="CDD" id="cd03228">
    <property type="entry name" value="ABCC_MRP_Like"/>
    <property type="match status" value="1"/>
</dbReference>
<evidence type="ECO:0000256" key="3">
    <source>
        <dbReference type="ARBA" id="ARBA00022741"/>
    </source>
</evidence>
<keyword evidence="2 7" id="KW-0812">Transmembrane</keyword>
<dbReference type="GO" id="GO:0016887">
    <property type="term" value="F:ATP hydrolysis activity"/>
    <property type="evidence" value="ECO:0007669"/>
    <property type="project" value="InterPro"/>
</dbReference>
<evidence type="ECO:0000256" key="7">
    <source>
        <dbReference type="SAM" id="Phobius"/>
    </source>
</evidence>
<feature type="transmembrane region" description="Helical" evidence="7">
    <location>
        <begin position="139"/>
        <end position="158"/>
    </location>
</feature>
<dbReference type="InterPro" id="IPR039421">
    <property type="entry name" value="Type_1_exporter"/>
</dbReference>
<feature type="transmembrane region" description="Helical" evidence="7">
    <location>
        <begin position="24"/>
        <end position="45"/>
    </location>
</feature>
<dbReference type="SUPFAM" id="SSF52540">
    <property type="entry name" value="P-loop containing nucleoside triphosphate hydrolases"/>
    <property type="match status" value="1"/>
</dbReference>
<dbReference type="Gene3D" id="1.20.1560.10">
    <property type="entry name" value="ABC transporter type 1, transmembrane domain"/>
    <property type="match status" value="1"/>
</dbReference>
<dbReference type="Pfam" id="PF00005">
    <property type="entry name" value="ABC_tran"/>
    <property type="match status" value="1"/>
</dbReference>
<keyword evidence="5 7" id="KW-1133">Transmembrane helix</keyword>
<evidence type="ECO:0000256" key="6">
    <source>
        <dbReference type="ARBA" id="ARBA00023136"/>
    </source>
</evidence>
<dbReference type="EC" id="3.6.3.-" evidence="10"/>
<dbReference type="InterPro" id="IPR011527">
    <property type="entry name" value="ABC1_TM_dom"/>
</dbReference>
<dbReference type="Proteomes" id="UP000095706">
    <property type="component" value="Unassembled WGS sequence"/>
</dbReference>
<evidence type="ECO:0000313" key="10">
    <source>
        <dbReference type="EMBL" id="CUN98469.1"/>
    </source>
</evidence>
<evidence type="ECO:0000256" key="2">
    <source>
        <dbReference type="ARBA" id="ARBA00022692"/>
    </source>
</evidence>
<dbReference type="EMBL" id="CYYV01000004">
    <property type="protein sequence ID" value="CUN98469.1"/>
    <property type="molecule type" value="Genomic_DNA"/>
</dbReference>
<evidence type="ECO:0000256" key="5">
    <source>
        <dbReference type="ARBA" id="ARBA00022989"/>
    </source>
</evidence>
<dbReference type="PROSITE" id="PS50929">
    <property type="entry name" value="ABC_TM1F"/>
    <property type="match status" value="1"/>
</dbReference>
<evidence type="ECO:0000256" key="4">
    <source>
        <dbReference type="ARBA" id="ARBA00022840"/>
    </source>
</evidence>
<evidence type="ECO:0000313" key="11">
    <source>
        <dbReference type="Proteomes" id="UP000095706"/>
    </source>
</evidence>